<dbReference type="GO" id="GO:0046872">
    <property type="term" value="F:metal ion binding"/>
    <property type="evidence" value="ECO:0007669"/>
    <property type="project" value="UniProtKB-KW"/>
</dbReference>
<reference evidence="5 6" key="1">
    <citation type="submission" date="2018-02" db="EMBL/GenBank/DDBJ databases">
        <title>Whole genome sequencing of endophytic bacterium.</title>
        <authorList>
            <person name="Eedara R."/>
            <person name="Podile A.R."/>
        </authorList>
    </citation>
    <scope>NUCLEOTIDE SEQUENCE [LARGE SCALE GENOMIC DNA]</scope>
    <source>
        <strain evidence="5 6">RP1T</strain>
    </source>
</reference>
<evidence type="ECO:0000313" key="5">
    <source>
        <dbReference type="EMBL" id="PRH88796.1"/>
    </source>
</evidence>
<organism evidence="5 6">
    <name type="scientific">Labrys okinawensis</name>
    <dbReference type="NCBI Taxonomy" id="346911"/>
    <lineage>
        <taxon>Bacteria</taxon>
        <taxon>Pseudomonadati</taxon>
        <taxon>Pseudomonadota</taxon>
        <taxon>Alphaproteobacteria</taxon>
        <taxon>Hyphomicrobiales</taxon>
        <taxon>Xanthobacteraceae</taxon>
        <taxon>Labrys</taxon>
    </lineage>
</organism>
<dbReference type="Gene3D" id="2.170.150.70">
    <property type="match status" value="1"/>
</dbReference>
<dbReference type="OrthoDB" id="9805575at2"/>
<dbReference type="EMBL" id="PUEJ01000002">
    <property type="protein sequence ID" value="PRH88796.1"/>
    <property type="molecule type" value="Genomic_DNA"/>
</dbReference>
<evidence type="ECO:0000313" key="6">
    <source>
        <dbReference type="Proteomes" id="UP000237682"/>
    </source>
</evidence>
<evidence type="ECO:0000256" key="2">
    <source>
        <dbReference type="ARBA" id="ARBA00022723"/>
    </source>
</evidence>
<sequence length="116" mass="12405">MSFEGSCHCGAVSFTAEADAPTSAVSCNCSYCRRKGSLLAFLPAEAVTISADPAKLKTYQFNKHRIEHQFCEICGTQAFAKATRPDGAAMVAINLRCVPAIDLDALEIHKYDGAST</sequence>
<dbReference type="RefSeq" id="WP_105861142.1">
    <property type="nucleotide sequence ID" value="NZ_PUEJ01000002.1"/>
</dbReference>
<keyword evidence="3" id="KW-0862">Zinc</keyword>
<comment type="caution">
    <text evidence="5">The sequence shown here is derived from an EMBL/GenBank/DDBJ whole genome shotgun (WGS) entry which is preliminary data.</text>
</comment>
<dbReference type="AlphaFoldDB" id="A0A2S9QHF9"/>
<dbReference type="SUPFAM" id="SSF51316">
    <property type="entry name" value="Mss4-like"/>
    <property type="match status" value="1"/>
</dbReference>
<comment type="similarity">
    <text evidence="1">Belongs to the Gfa family.</text>
</comment>
<dbReference type="Proteomes" id="UP000237682">
    <property type="component" value="Unassembled WGS sequence"/>
</dbReference>
<dbReference type="GO" id="GO:0016846">
    <property type="term" value="F:carbon-sulfur lyase activity"/>
    <property type="evidence" value="ECO:0007669"/>
    <property type="project" value="InterPro"/>
</dbReference>
<accession>A0A2S9QHF9</accession>
<proteinExistence type="inferred from homology"/>
<dbReference type="InterPro" id="IPR011057">
    <property type="entry name" value="Mss4-like_sf"/>
</dbReference>
<dbReference type="InterPro" id="IPR006913">
    <property type="entry name" value="CENP-V/GFA"/>
</dbReference>
<gene>
    <name evidence="5" type="ORF">C5L14_06150</name>
</gene>
<dbReference type="PANTHER" id="PTHR28620:SF1">
    <property type="entry name" value="CENP-V_GFA DOMAIN-CONTAINING PROTEIN"/>
    <property type="match status" value="1"/>
</dbReference>
<dbReference type="Pfam" id="PF04828">
    <property type="entry name" value="GFA"/>
    <property type="match status" value="1"/>
</dbReference>
<protein>
    <submittedName>
        <fullName evidence="5">Aldehyde-activating protein</fullName>
    </submittedName>
</protein>
<evidence type="ECO:0000256" key="3">
    <source>
        <dbReference type="ARBA" id="ARBA00022833"/>
    </source>
</evidence>
<dbReference type="InterPro" id="IPR052355">
    <property type="entry name" value="CENP-V-like"/>
</dbReference>
<keyword evidence="6" id="KW-1185">Reference proteome</keyword>
<keyword evidence="2" id="KW-0479">Metal-binding</keyword>
<evidence type="ECO:0000259" key="4">
    <source>
        <dbReference type="PROSITE" id="PS51891"/>
    </source>
</evidence>
<name>A0A2S9QHF9_9HYPH</name>
<dbReference type="PROSITE" id="PS51891">
    <property type="entry name" value="CENP_V_GFA"/>
    <property type="match status" value="1"/>
</dbReference>
<evidence type="ECO:0000256" key="1">
    <source>
        <dbReference type="ARBA" id="ARBA00005495"/>
    </source>
</evidence>
<dbReference type="PANTHER" id="PTHR28620">
    <property type="entry name" value="CENTROMERE PROTEIN V"/>
    <property type="match status" value="1"/>
</dbReference>
<feature type="domain" description="CENP-V/GFA" evidence="4">
    <location>
        <begin position="3"/>
        <end position="112"/>
    </location>
</feature>